<feature type="transmembrane region" description="Helical" evidence="8">
    <location>
        <begin position="202"/>
        <end position="221"/>
    </location>
</feature>
<dbReference type="EMBL" id="QTTT01000001">
    <property type="protein sequence ID" value="REE94842.1"/>
    <property type="molecule type" value="Genomic_DNA"/>
</dbReference>
<comment type="subcellular location">
    <subcellularLocation>
        <location evidence="1">Cell membrane</location>
        <topology evidence="1">Multi-pass membrane protein</topology>
    </subcellularLocation>
</comment>
<evidence type="ECO:0000256" key="8">
    <source>
        <dbReference type="SAM" id="Phobius"/>
    </source>
</evidence>
<feature type="transmembrane region" description="Helical" evidence="8">
    <location>
        <begin position="140"/>
        <end position="161"/>
    </location>
</feature>
<evidence type="ECO:0000313" key="11">
    <source>
        <dbReference type="Proteomes" id="UP000256661"/>
    </source>
</evidence>
<sequence length="533" mass="54029">MNLDAPPRAGRREWIGLAVLILPTLLISIDVSVLHLAQPALSADLRPSSAQLLWINDVYGFLIAGFLITMGALGDRFGRRRLLIVGGVAFGAASALAAYAPSAELLILARALLGVAGATLMPSTLSLIRNMFHDPAQRTVAISLWMVGFSGGMVVGPLVGGLLLENFWWGAVFLLGVPVMALLAALGPVLIPESRDPSPGRIDLPSVPLSLAAVIAVIYGLKELAAYGPSAGPVAALVAGMVLAAVFVRRQRTLEHPLLDLGLFAERRFSVSLGILMLVILVGPGLMMLTAQYMQLVVGLSPLEAGLWVLPQSVAIIVGFTVSPALARRVRPGVVASVGLVVGALGVALLTRTGADPDSGLAVLVTGQTLFFLGASPLLVLGTDMIVGSAPPERAGAASALSETAQEFGGALGLAIFGSIATAVYRAGLDAPDGVTGSAEDEARETLGGAASVAGRLPEDTGEALIGTARDAFTSGLHVASASAAVLVAVAAVLAAVLLRHVPPASHPPAGATDATDPADAAPDAASVAGGGR</sequence>
<comment type="caution">
    <text evidence="10">The sequence shown here is derived from an EMBL/GenBank/DDBJ whole genome shotgun (WGS) entry which is preliminary data.</text>
</comment>
<feature type="transmembrane region" description="Helical" evidence="8">
    <location>
        <begin position="107"/>
        <end position="128"/>
    </location>
</feature>
<dbReference type="InterPro" id="IPR011701">
    <property type="entry name" value="MFS"/>
</dbReference>
<feature type="transmembrane region" description="Helical" evidence="8">
    <location>
        <begin position="334"/>
        <end position="355"/>
    </location>
</feature>
<keyword evidence="4 8" id="KW-0812">Transmembrane</keyword>
<protein>
    <submittedName>
        <fullName evidence="10">DHA2 family multidrug resistance protein-like MFS transporter</fullName>
    </submittedName>
</protein>
<dbReference type="GO" id="GO:0022857">
    <property type="term" value="F:transmembrane transporter activity"/>
    <property type="evidence" value="ECO:0007669"/>
    <property type="project" value="InterPro"/>
</dbReference>
<feature type="region of interest" description="Disordered" evidence="7">
    <location>
        <begin position="508"/>
        <end position="533"/>
    </location>
</feature>
<proteinExistence type="predicted"/>
<dbReference type="GO" id="GO:0005886">
    <property type="term" value="C:plasma membrane"/>
    <property type="evidence" value="ECO:0007669"/>
    <property type="project" value="UniProtKB-SubCell"/>
</dbReference>
<feature type="transmembrane region" description="Helical" evidence="8">
    <location>
        <begin position="167"/>
        <end position="190"/>
    </location>
</feature>
<dbReference type="PROSITE" id="PS50850">
    <property type="entry name" value="MFS"/>
    <property type="match status" value="1"/>
</dbReference>
<dbReference type="InterPro" id="IPR020846">
    <property type="entry name" value="MFS_dom"/>
</dbReference>
<feature type="transmembrane region" description="Helical" evidence="8">
    <location>
        <begin position="269"/>
        <end position="293"/>
    </location>
</feature>
<feature type="transmembrane region" description="Helical" evidence="8">
    <location>
        <begin position="14"/>
        <end position="38"/>
    </location>
</feature>
<dbReference type="Gene3D" id="1.20.1250.20">
    <property type="entry name" value="MFS general substrate transporter like domains"/>
    <property type="match status" value="1"/>
</dbReference>
<feature type="transmembrane region" description="Helical" evidence="8">
    <location>
        <begin position="82"/>
        <end position="101"/>
    </location>
</feature>
<dbReference type="PANTHER" id="PTHR42718:SF47">
    <property type="entry name" value="METHYL VIOLOGEN RESISTANCE PROTEIN SMVA"/>
    <property type="match status" value="1"/>
</dbReference>
<feature type="transmembrane region" description="Helical" evidence="8">
    <location>
        <begin position="305"/>
        <end position="327"/>
    </location>
</feature>
<feature type="transmembrane region" description="Helical" evidence="8">
    <location>
        <begin position="479"/>
        <end position="499"/>
    </location>
</feature>
<evidence type="ECO:0000256" key="2">
    <source>
        <dbReference type="ARBA" id="ARBA00022448"/>
    </source>
</evidence>
<keyword evidence="11" id="KW-1185">Reference proteome</keyword>
<dbReference type="OrthoDB" id="3218509at2"/>
<reference evidence="10 11" key="1">
    <citation type="submission" date="2018-08" db="EMBL/GenBank/DDBJ databases">
        <title>Sequencing the genomes of 1000 actinobacteria strains.</title>
        <authorList>
            <person name="Klenk H.-P."/>
        </authorList>
    </citation>
    <scope>NUCLEOTIDE SEQUENCE [LARGE SCALE GENOMIC DNA]</scope>
    <source>
        <strain evidence="10 11">DSM 43927</strain>
    </source>
</reference>
<evidence type="ECO:0000256" key="1">
    <source>
        <dbReference type="ARBA" id="ARBA00004651"/>
    </source>
</evidence>
<dbReference type="CDD" id="cd17321">
    <property type="entry name" value="MFS_MMR_MDR_like"/>
    <property type="match status" value="1"/>
</dbReference>
<keyword evidence="6 8" id="KW-0472">Membrane</keyword>
<name>A0A3D9SG17_9ACTN</name>
<evidence type="ECO:0000256" key="4">
    <source>
        <dbReference type="ARBA" id="ARBA00022692"/>
    </source>
</evidence>
<feature type="transmembrane region" description="Helical" evidence="8">
    <location>
        <begin position="361"/>
        <end position="387"/>
    </location>
</feature>
<dbReference type="InterPro" id="IPR036259">
    <property type="entry name" value="MFS_trans_sf"/>
</dbReference>
<dbReference type="SUPFAM" id="SSF103473">
    <property type="entry name" value="MFS general substrate transporter"/>
    <property type="match status" value="1"/>
</dbReference>
<dbReference type="Proteomes" id="UP000256661">
    <property type="component" value="Unassembled WGS sequence"/>
</dbReference>
<dbReference type="Pfam" id="PF07690">
    <property type="entry name" value="MFS_1"/>
    <property type="match status" value="1"/>
</dbReference>
<feature type="transmembrane region" description="Helical" evidence="8">
    <location>
        <begin position="58"/>
        <end position="75"/>
    </location>
</feature>
<dbReference type="AlphaFoldDB" id="A0A3D9SG17"/>
<evidence type="ECO:0000313" key="10">
    <source>
        <dbReference type="EMBL" id="REE94842.1"/>
    </source>
</evidence>
<evidence type="ECO:0000256" key="7">
    <source>
        <dbReference type="SAM" id="MobiDB-lite"/>
    </source>
</evidence>
<feature type="domain" description="Major facilitator superfamily (MFS) profile" evidence="9">
    <location>
        <begin position="16"/>
        <end position="507"/>
    </location>
</feature>
<evidence type="ECO:0000256" key="6">
    <source>
        <dbReference type="ARBA" id="ARBA00023136"/>
    </source>
</evidence>
<dbReference type="PANTHER" id="PTHR42718">
    <property type="entry name" value="MAJOR FACILITATOR SUPERFAMILY MULTIDRUG TRANSPORTER MFSC"/>
    <property type="match status" value="1"/>
</dbReference>
<keyword evidence="2" id="KW-0813">Transport</keyword>
<evidence type="ECO:0000256" key="3">
    <source>
        <dbReference type="ARBA" id="ARBA00022475"/>
    </source>
</evidence>
<keyword evidence="5 8" id="KW-1133">Transmembrane helix</keyword>
<feature type="transmembrane region" description="Helical" evidence="8">
    <location>
        <begin position="227"/>
        <end position="248"/>
    </location>
</feature>
<keyword evidence="3" id="KW-1003">Cell membrane</keyword>
<dbReference type="RefSeq" id="WP_116020734.1">
    <property type="nucleotide sequence ID" value="NZ_QTTT01000001.1"/>
</dbReference>
<evidence type="ECO:0000256" key="5">
    <source>
        <dbReference type="ARBA" id="ARBA00022989"/>
    </source>
</evidence>
<organism evidence="10 11">
    <name type="scientific">Thermomonospora umbrina</name>
    <dbReference type="NCBI Taxonomy" id="111806"/>
    <lineage>
        <taxon>Bacteria</taxon>
        <taxon>Bacillati</taxon>
        <taxon>Actinomycetota</taxon>
        <taxon>Actinomycetes</taxon>
        <taxon>Streptosporangiales</taxon>
        <taxon>Thermomonosporaceae</taxon>
        <taxon>Thermomonospora</taxon>
    </lineage>
</organism>
<gene>
    <name evidence="10" type="ORF">DFJ69_0211</name>
</gene>
<evidence type="ECO:0000259" key="9">
    <source>
        <dbReference type="PROSITE" id="PS50850"/>
    </source>
</evidence>
<accession>A0A3D9SG17</accession>